<evidence type="ECO:0000256" key="5">
    <source>
        <dbReference type="ARBA" id="ARBA00023242"/>
    </source>
</evidence>
<evidence type="ECO:0000259" key="8">
    <source>
        <dbReference type="PROSITE" id="PS50888"/>
    </source>
</evidence>
<keyword evidence="5" id="KW-0539">Nucleus</keyword>
<proteinExistence type="predicted"/>
<dbReference type="InterPro" id="IPR011598">
    <property type="entry name" value="bHLH_dom"/>
</dbReference>
<dbReference type="InterPro" id="IPR044293">
    <property type="entry name" value="PRE"/>
</dbReference>
<feature type="coiled-coil region" evidence="6">
    <location>
        <begin position="71"/>
        <end position="98"/>
    </location>
</feature>
<sequence>MNSIHNLIVTSLERSSNTFGTTSESKIMSSRSSRTSSGSRDDEISGLIFRLQRLLPNSSSRNKRAHPSKTLEEVCNYIKKLNKDADDLSDRISQLLASGDINANDAETIRNLLQQ</sequence>
<dbReference type="GO" id="GO:0046983">
    <property type="term" value="F:protein dimerization activity"/>
    <property type="evidence" value="ECO:0007669"/>
    <property type="project" value="InterPro"/>
</dbReference>
<evidence type="ECO:0000256" key="7">
    <source>
        <dbReference type="SAM" id="MobiDB-lite"/>
    </source>
</evidence>
<dbReference type="Gene3D" id="4.10.280.10">
    <property type="entry name" value="Helix-loop-helix DNA-binding domain"/>
    <property type="match status" value="1"/>
</dbReference>
<dbReference type="GO" id="GO:0005634">
    <property type="term" value="C:nucleus"/>
    <property type="evidence" value="ECO:0007669"/>
    <property type="project" value="UniProtKB-SubCell"/>
</dbReference>
<evidence type="ECO:0000256" key="3">
    <source>
        <dbReference type="ARBA" id="ARBA00023015"/>
    </source>
</evidence>
<keyword evidence="4" id="KW-0804">Transcription</keyword>
<evidence type="ECO:0000256" key="1">
    <source>
        <dbReference type="ARBA" id="ARBA00004123"/>
    </source>
</evidence>
<protein>
    <submittedName>
        <fullName evidence="9">OLC1v1012626C1</fullName>
    </submittedName>
</protein>
<dbReference type="GO" id="GO:0040008">
    <property type="term" value="P:regulation of growth"/>
    <property type="evidence" value="ECO:0007669"/>
    <property type="project" value="InterPro"/>
</dbReference>
<dbReference type="PROSITE" id="PS50888">
    <property type="entry name" value="BHLH"/>
    <property type="match status" value="1"/>
</dbReference>
<accession>A0AAV1DWE7</accession>
<dbReference type="EMBL" id="OX459124">
    <property type="protein sequence ID" value="CAI9112211.1"/>
    <property type="molecule type" value="Genomic_DNA"/>
</dbReference>
<dbReference type="Pfam" id="PF23174">
    <property type="entry name" value="bHLH_ILI"/>
    <property type="match status" value="1"/>
</dbReference>
<evidence type="ECO:0000313" key="9">
    <source>
        <dbReference type="EMBL" id="CAI9112211.1"/>
    </source>
</evidence>
<feature type="compositionally biased region" description="Low complexity" evidence="7">
    <location>
        <begin position="21"/>
        <end position="38"/>
    </location>
</feature>
<dbReference type="Proteomes" id="UP001161247">
    <property type="component" value="Chromosome 7"/>
</dbReference>
<dbReference type="AlphaFoldDB" id="A0AAV1DWE7"/>
<gene>
    <name evidence="9" type="ORF">OLC1_LOCUS19448</name>
</gene>
<feature type="domain" description="BHLH" evidence="8">
    <location>
        <begin position="28"/>
        <end position="81"/>
    </location>
</feature>
<dbReference type="InterPro" id="IPR044172">
    <property type="entry name" value="ILI2-like"/>
</dbReference>
<evidence type="ECO:0000256" key="4">
    <source>
        <dbReference type="ARBA" id="ARBA00023163"/>
    </source>
</evidence>
<dbReference type="SUPFAM" id="SSF47459">
    <property type="entry name" value="HLH, helix-loop-helix DNA-binding domain"/>
    <property type="match status" value="1"/>
</dbReference>
<evidence type="ECO:0000256" key="2">
    <source>
        <dbReference type="ARBA" id="ARBA00022604"/>
    </source>
</evidence>
<keyword evidence="2" id="KW-0341">Growth regulation</keyword>
<keyword evidence="6" id="KW-0175">Coiled coil</keyword>
<dbReference type="PANTHER" id="PTHR38546:SF3">
    <property type="entry name" value="DNA BINDING PROTEIN"/>
    <property type="match status" value="1"/>
</dbReference>
<organism evidence="9 10">
    <name type="scientific">Oldenlandia corymbosa var. corymbosa</name>
    <dbReference type="NCBI Taxonomy" id="529605"/>
    <lineage>
        <taxon>Eukaryota</taxon>
        <taxon>Viridiplantae</taxon>
        <taxon>Streptophyta</taxon>
        <taxon>Embryophyta</taxon>
        <taxon>Tracheophyta</taxon>
        <taxon>Spermatophyta</taxon>
        <taxon>Magnoliopsida</taxon>
        <taxon>eudicotyledons</taxon>
        <taxon>Gunneridae</taxon>
        <taxon>Pentapetalae</taxon>
        <taxon>asterids</taxon>
        <taxon>lamiids</taxon>
        <taxon>Gentianales</taxon>
        <taxon>Rubiaceae</taxon>
        <taxon>Rubioideae</taxon>
        <taxon>Spermacoceae</taxon>
        <taxon>Hedyotis-Oldenlandia complex</taxon>
        <taxon>Oldenlandia</taxon>
    </lineage>
</organism>
<evidence type="ECO:0000313" key="10">
    <source>
        <dbReference type="Proteomes" id="UP001161247"/>
    </source>
</evidence>
<reference evidence="9" key="1">
    <citation type="submission" date="2023-03" db="EMBL/GenBank/DDBJ databases">
        <authorList>
            <person name="Julca I."/>
        </authorList>
    </citation>
    <scope>NUCLEOTIDE SEQUENCE</scope>
</reference>
<feature type="region of interest" description="Disordered" evidence="7">
    <location>
        <begin position="18"/>
        <end position="42"/>
    </location>
</feature>
<comment type="subcellular location">
    <subcellularLocation>
        <location evidence="1">Nucleus</location>
    </subcellularLocation>
</comment>
<dbReference type="PANTHER" id="PTHR38546">
    <property type="entry name" value="DNA BINDING PROTEIN"/>
    <property type="match status" value="1"/>
</dbReference>
<keyword evidence="3" id="KW-0805">Transcription regulation</keyword>
<dbReference type="GO" id="GO:0006355">
    <property type="term" value="P:regulation of DNA-templated transcription"/>
    <property type="evidence" value="ECO:0007669"/>
    <property type="project" value="InterPro"/>
</dbReference>
<evidence type="ECO:0000256" key="6">
    <source>
        <dbReference type="SAM" id="Coils"/>
    </source>
</evidence>
<name>A0AAV1DWE7_OLDCO</name>
<keyword evidence="10" id="KW-1185">Reference proteome</keyword>
<dbReference type="InterPro" id="IPR036638">
    <property type="entry name" value="HLH_DNA-bd_sf"/>
</dbReference>